<accession>A0ABU5RKV8</accession>
<keyword evidence="2" id="KW-1185">Reference proteome</keyword>
<comment type="caution">
    <text evidence="1">The sequence shown here is derived from an EMBL/GenBank/DDBJ whole genome shotgun (WGS) entry which is preliminary data.</text>
</comment>
<evidence type="ECO:0000313" key="2">
    <source>
        <dbReference type="Proteomes" id="UP001304298"/>
    </source>
</evidence>
<organism evidence="1 2">
    <name type="scientific">Amycolatopsis heterodermiae</name>
    <dbReference type="NCBI Taxonomy" id="3110235"/>
    <lineage>
        <taxon>Bacteria</taxon>
        <taxon>Bacillati</taxon>
        <taxon>Actinomycetota</taxon>
        <taxon>Actinomycetes</taxon>
        <taxon>Pseudonocardiales</taxon>
        <taxon>Pseudonocardiaceae</taxon>
        <taxon>Amycolatopsis</taxon>
    </lineage>
</organism>
<proteinExistence type="predicted"/>
<dbReference type="RefSeq" id="WP_323336529.1">
    <property type="nucleotide sequence ID" value="NZ_JAYFSI010000018.1"/>
</dbReference>
<gene>
    <name evidence="1" type="ORF">VA596_45875</name>
</gene>
<sequence>MPDDEHTPLPLLDGTLPGSFCREEVLVPPDPPRVLDGAEWPDGLIVVERGVLDVTTPDGATARFGPGSVLAFARMTAATIRGGDGEAAVLVVVTRRWPVQRVTDLP</sequence>
<reference evidence="1 2" key="1">
    <citation type="submission" date="2023-12" db="EMBL/GenBank/DDBJ databases">
        <title>Amycolatopsis sp. V23-08.</title>
        <authorList>
            <person name="Somphong A."/>
        </authorList>
    </citation>
    <scope>NUCLEOTIDE SEQUENCE [LARGE SCALE GENOMIC DNA]</scope>
    <source>
        <strain evidence="1 2">V23-08</strain>
    </source>
</reference>
<name>A0ABU5RKV8_9PSEU</name>
<evidence type="ECO:0008006" key="3">
    <source>
        <dbReference type="Google" id="ProtNLM"/>
    </source>
</evidence>
<dbReference type="EMBL" id="JAYFSI010000018">
    <property type="protein sequence ID" value="MEA5366928.1"/>
    <property type="molecule type" value="Genomic_DNA"/>
</dbReference>
<dbReference type="Proteomes" id="UP001304298">
    <property type="component" value="Unassembled WGS sequence"/>
</dbReference>
<evidence type="ECO:0000313" key="1">
    <source>
        <dbReference type="EMBL" id="MEA5366928.1"/>
    </source>
</evidence>
<protein>
    <recommendedName>
        <fullName evidence="3">Cupin domain-containing protein</fullName>
    </recommendedName>
</protein>